<dbReference type="InterPro" id="IPR001347">
    <property type="entry name" value="SIS_dom"/>
</dbReference>
<comment type="caution">
    <text evidence="4">The sequence shown here is derived from an EMBL/GenBank/DDBJ whole genome shotgun (WGS) entry which is preliminary data.</text>
</comment>
<dbReference type="InterPro" id="IPR004083">
    <property type="entry name" value="Raptor"/>
</dbReference>
<dbReference type="EMBL" id="JBCNJP010000025">
    <property type="protein sequence ID" value="KAK9053813.1"/>
    <property type="molecule type" value="Genomic_DNA"/>
</dbReference>
<evidence type="ECO:0000259" key="3">
    <source>
        <dbReference type="SMART" id="SM01302"/>
    </source>
</evidence>
<keyword evidence="5" id="KW-1185">Reference proteome</keyword>
<dbReference type="PANTHER" id="PTHR12848">
    <property type="entry name" value="REGULATORY-ASSOCIATED PROTEIN OF MTOR"/>
    <property type="match status" value="1"/>
</dbReference>
<evidence type="ECO:0000313" key="4">
    <source>
        <dbReference type="EMBL" id="KAK9053813.1"/>
    </source>
</evidence>
<dbReference type="GO" id="GO:0005737">
    <property type="term" value="C:cytoplasm"/>
    <property type="evidence" value="ECO:0007669"/>
    <property type="project" value="TreeGrafter"/>
</dbReference>
<dbReference type="AlphaFoldDB" id="A0AAP0CI79"/>
<evidence type="ECO:0000313" key="5">
    <source>
        <dbReference type="Proteomes" id="UP001408789"/>
    </source>
</evidence>
<protein>
    <recommendedName>
        <fullName evidence="3">Raptor N-terminal CASPase-like domain-containing protein</fullName>
    </recommendedName>
</protein>
<dbReference type="PRINTS" id="PR01547">
    <property type="entry name" value="YEAST176DUF"/>
</dbReference>
<dbReference type="Pfam" id="PF01380">
    <property type="entry name" value="SIS"/>
    <property type="match status" value="1"/>
</dbReference>
<dbReference type="GO" id="GO:0071230">
    <property type="term" value="P:cellular response to amino acid stimulus"/>
    <property type="evidence" value="ECO:0007669"/>
    <property type="project" value="TreeGrafter"/>
</dbReference>
<sequence length="360" mass="40053">MPVKENSAEHLAATSYSKAKYKYQLDPTVEEVKKLCTSCRKYAKSERVLFHYNGHGVPKPTTNGKIWFFNRSYTQYIPLAVSDLDSWVKTPSIYVFYCSATGMIVNAFIELQDWNPSSSSATSPRDCILLAACEAHETLPQSHEFPADVFTSCLTTPIKIALRWGSVANMVPSEREVSGRRYFVLANASSSGPASTKPLKMANMVPSGMRFESTASEFQTPETPVEKHEYQAEVCRYVLLQIRFLYSSSYNHITPTQSLTLHQLRNCSLCSLGDELTGIPVMMEIASDLLDRLAPVYRDDTTIFVSQSGETADTLNALEYTLENGALCVGITIFVTQSGVASTKGPVVSVYSFIRYEDLH</sequence>
<dbReference type="GO" id="GO:0097367">
    <property type="term" value="F:carbohydrate derivative binding"/>
    <property type="evidence" value="ECO:0007669"/>
    <property type="project" value="InterPro"/>
</dbReference>
<dbReference type="InterPro" id="IPR046348">
    <property type="entry name" value="SIS_dom_sf"/>
</dbReference>
<dbReference type="GO" id="GO:0030307">
    <property type="term" value="P:positive regulation of cell growth"/>
    <property type="evidence" value="ECO:0007669"/>
    <property type="project" value="TreeGrafter"/>
</dbReference>
<evidence type="ECO:0000256" key="2">
    <source>
        <dbReference type="ARBA" id="ARBA00022737"/>
    </source>
</evidence>
<dbReference type="InterPro" id="IPR029347">
    <property type="entry name" value="Raptor_N"/>
</dbReference>
<feature type="domain" description="Raptor N-terminal CASPase-like" evidence="3">
    <location>
        <begin position="1"/>
        <end position="109"/>
    </location>
</feature>
<evidence type="ECO:0000256" key="1">
    <source>
        <dbReference type="ARBA" id="ARBA00022574"/>
    </source>
</evidence>
<dbReference type="InterPro" id="IPR035466">
    <property type="entry name" value="GlmS/AgaS_SIS"/>
</dbReference>
<dbReference type="GO" id="GO:0031929">
    <property type="term" value="P:TOR signaling"/>
    <property type="evidence" value="ECO:0007669"/>
    <property type="project" value="InterPro"/>
</dbReference>
<dbReference type="CDD" id="cd05008">
    <property type="entry name" value="SIS_GlmS_GlmD_1"/>
    <property type="match status" value="1"/>
</dbReference>
<organism evidence="4 5">
    <name type="scientific">Deinandra increscens subsp. villosa</name>
    <dbReference type="NCBI Taxonomy" id="3103831"/>
    <lineage>
        <taxon>Eukaryota</taxon>
        <taxon>Viridiplantae</taxon>
        <taxon>Streptophyta</taxon>
        <taxon>Embryophyta</taxon>
        <taxon>Tracheophyta</taxon>
        <taxon>Spermatophyta</taxon>
        <taxon>Magnoliopsida</taxon>
        <taxon>eudicotyledons</taxon>
        <taxon>Gunneridae</taxon>
        <taxon>Pentapetalae</taxon>
        <taxon>asterids</taxon>
        <taxon>campanulids</taxon>
        <taxon>Asterales</taxon>
        <taxon>Asteraceae</taxon>
        <taxon>Asteroideae</taxon>
        <taxon>Heliantheae alliance</taxon>
        <taxon>Madieae</taxon>
        <taxon>Madiinae</taxon>
        <taxon>Deinandra</taxon>
    </lineage>
</organism>
<accession>A0AAP0CI79</accession>
<dbReference type="Pfam" id="PF14538">
    <property type="entry name" value="Raptor_N"/>
    <property type="match status" value="1"/>
</dbReference>
<dbReference type="Proteomes" id="UP001408789">
    <property type="component" value="Unassembled WGS sequence"/>
</dbReference>
<dbReference type="Gene3D" id="3.40.50.10490">
    <property type="entry name" value="Glucose-6-phosphate isomerase like protein, domain 1"/>
    <property type="match status" value="1"/>
</dbReference>
<gene>
    <name evidence="4" type="ORF">SSX86_024887</name>
</gene>
<name>A0AAP0CI79_9ASTR</name>
<keyword evidence="1" id="KW-0853">WD repeat</keyword>
<dbReference type="GO" id="GO:0031931">
    <property type="term" value="C:TORC1 complex"/>
    <property type="evidence" value="ECO:0007669"/>
    <property type="project" value="InterPro"/>
</dbReference>
<dbReference type="GO" id="GO:1901135">
    <property type="term" value="P:carbohydrate derivative metabolic process"/>
    <property type="evidence" value="ECO:0007669"/>
    <property type="project" value="InterPro"/>
</dbReference>
<dbReference type="SUPFAM" id="SSF53697">
    <property type="entry name" value="SIS domain"/>
    <property type="match status" value="1"/>
</dbReference>
<proteinExistence type="predicted"/>
<dbReference type="GO" id="GO:0009267">
    <property type="term" value="P:cellular response to starvation"/>
    <property type="evidence" value="ECO:0007669"/>
    <property type="project" value="TreeGrafter"/>
</dbReference>
<reference evidence="4 5" key="1">
    <citation type="submission" date="2024-04" db="EMBL/GenBank/DDBJ databases">
        <title>The reference genome of an endangered Asteraceae, Deinandra increscens subsp. villosa, native to the Central Coast of California.</title>
        <authorList>
            <person name="Guilliams M."/>
            <person name="Hasenstab-Lehman K."/>
            <person name="Meyer R."/>
            <person name="Mcevoy S."/>
        </authorList>
    </citation>
    <scope>NUCLEOTIDE SEQUENCE [LARGE SCALE GENOMIC DNA]</scope>
    <source>
        <tissue evidence="4">Leaf</tissue>
    </source>
</reference>
<keyword evidence="2" id="KW-0677">Repeat</keyword>
<dbReference type="GO" id="GO:0010506">
    <property type="term" value="P:regulation of autophagy"/>
    <property type="evidence" value="ECO:0007669"/>
    <property type="project" value="TreeGrafter"/>
</dbReference>
<dbReference type="GO" id="GO:0030674">
    <property type="term" value="F:protein-macromolecule adaptor activity"/>
    <property type="evidence" value="ECO:0007669"/>
    <property type="project" value="TreeGrafter"/>
</dbReference>
<dbReference type="SMART" id="SM01302">
    <property type="entry name" value="Raptor_N"/>
    <property type="match status" value="1"/>
</dbReference>
<dbReference type="PANTHER" id="PTHR12848:SF16">
    <property type="entry name" value="REGULATORY-ASSOCIATED PROTEIN OF MTOR"/>
    <property type="match status" value="1"/>
</dbReference>